<dbReference type="SMART" id="SM00062">
    <property type="entry name" value="PBPb"/>
    <property type="match status" value="1"/>
</dbReference>
<accession>A0A935MQT6</accession>
<comment type="caution">
    <text evidence="3">The sequence shown here is derived from an EMBL/GenBank/DDBJ whole genome shotgun (WGS) entry which is preliminary data.</text>
</comment>
<dbReference type="EMBL" id="JADJMS010000017">
    <property type="protein sequence ID" value="MBK7415218.1"/>
    <property type="molecule type" value="Genomic_DNA"/>
</dbReference>
<evidence type="ECO:0000256" key="1">
    <source>
        <dbReference type="ARBA" id="ARBA00022729"/>
    </source>
</evidence>
<keyword evidence="1" id="KW-0732">Signal</keyword>
<feature type="domain" description="Solute-binding protein family 3/N-terminal" evidence="2">
    <location>
        <begin position="38"/>
        <end position="265"/>
    </location>
</feature>
<evidence type="ECO:0000313" key="3">
    <source>
        <dbReference type="EMBL" id="MBK7415218.1"/>
    </source>
</evidence>
<name>A0A935MQT6_9RHOO</name>
<dbReference type="PANTHER" id="PTHR35936:SF19">
    <property type="entry name" value="AMINO-ACID-BINDING PROTEIN YXEM-RELATED"/>
    <property type="match status" value="1"/>
</dbReference>
<organism evidence="3 4">
    <name type="scientific">Candidatus Dechloromonas phosphorivorans</name>
    <dbReference type="NCBI Taxonomy" id="2899244"/>
    <lineage>
        <taxon>Bacteria</taxon>
        <taxon>Pseudomonadati</taxon>
        <taxon>Pseudomonadota</taxon>
        <taxon>Betaproteobacteria</taxon>
        <taxon>Rhodocyclales</taxon>
        <taxon>Azonexaceae</taxon>
        <taxon>Dechloromonas</taxon>
    </lineage>
</organism>
<dbReference type="PANTHER" id="PTHR35936">
    <property type="entry name" value="MEMBRANE-BOUND LYTIC MUREIN TRANSGLYCOSYLASE F"/>
    <property type="match status" value="1"/>
</dbReference>
<proteinExistence type="predicted"/>
<dbReference type="Gene3D" id="3.40.190.10">
    <property type="entry name" value="Periplasmic binding protein-like II"/>
    <property type="match status" value="2"/>
</dbReference>
<dbReference type="AlphaFoldDB" id="A0A935MQT6"/>
<gene>
    <name evidence="3" type="ORF">IPJ38_09060</name>
</gene>
<protein>
    <submittedName>
        <fullName evidence="3">Amino acid ABC transporter substrate-binding protein</fullName>
    </submittedName>
</protein>
<dbReference type="SUPFAM" id="SSF53850">
    <property type="entry name" value="Periplasmic binding protein-like II"/>
    <property type="match status" value="1"/>
</dbReference>
<dbReference type="InterPro" id="IPR001638">
    <property type="entry name" value="Solute-binding_3/MltF_N"/>
</dbReference>
<evidence type="ECO:0000259" key="2">
    <source>
        <dbReference type="SMART" id="SM00062"/>
    </source>
</evidence>
<reference evidence="3 4" key="1">
    <citation type="submission" date="2020-10" db="EMBL/GenBank/DDBJ databases">
        <title>Connecting structure to function with the recovery of over 1000 high-quality activated sludge metagenome-assembled genomes encoding full-length rRNA genes using long-read sequencing.</title>
        <authorList>
            <person name="Singleton C.M."/>
            <person name="Petriglieri F."/>
            <person name="Kristensen J.M."/>
            <person name="Kirkegaard R.H."/>
            <person name="Michaelsen T.Y."/>
            <person name="Andersen M.H."/>
            <person name="Karst S.M."/>
            <person name="Dueholm M.S."/>
            <person name="Nielsen P.H."/>
            <person name="Albertsen M."/>
        </authorList>
    </citation>
    <scope>NUCLEOTIDE SEQUENCE [LARGE SCALE GENOMIC DNA]</scope>
    <source>
        <strain evidence="3">EsbW_18-Q3-R4-48_BATAC.463</strain>
    </source>
</reference>
<dbReference type="Proteomes" id="UP000739411">
    <property type="component" value="Unassembled WGS sequence"/>
</dbReference>
<sequence>MLVRLITLGLALLFAVGVQARELRVALGAQEANLLHSPVEVGKARPQPGGLSGFNEALAREICRRVAARCVISYLTFAEILPGVEAGQFDLGFGNYLRTPEREKRVAFSESIWRSSSRLVAKPQVIQDLARRIQQEVTLDSLRGVRVAAVEGTQQYVYLRHVAEAQALTVVSFKTMGESLAGLKQNRVDFSLLPMLSVFAQFATEAPGSFEFAGPPVADRGMGGTVHIAIPKQKEDVLLVVNQAILAMRADGTYQRIVRQFFPFSLD</sequence>
<dbReference type="Pfam" id="PF00497">
    <property type="entry name" value="SBP_bac_3"/>
    <property type="match status" value="1"/>
</dbReference>
<evidence type="ECO:0000313" key="4">
    <source>
        <dbReference type="Proteomes" id="UP000739411"/>
    </source>
</evidence>